<feature type="compositionally biased region" description="Polar residues" evidence="1">
    <location>
        <begin position="9"/>
        <end position="25"/>
    </location>
</feature>
<feature type="region of interest" description="Disordered" evidence="1">
    <location>
        <begin position="70"/>
        <end position="141"/>
    </location>
</feature>
<keyword evidence="4" id="KW-1185">Reference proteome</keyword>
<feature type="compositionally biased region" description="Low complexity" evidence="1">
    <location>
        <begin position="339"/>
        <end position="364"/>
    </location>
</feature>
<keyword evidence="3" id="KW-0282">Flagellum</keyword>
<gene>
    <name evidence="3" type="ORF">ACFSC7_00080</name>
</gene>
<dbReference type="RefSeq" id="WP_149894272.1">
    <property type="nucleotide sequence ID" value="NZ_JBHUFA010000001.1"/>
</dbReference>
<feature type="compositionally biased region" description="Pro residues" evidence="1">
    <location>
        <begin position="305"/>
        <end position="315"/>
    </location>
</feature>
<feature type="region of interest" description="Disordered" evidence="1">
    <location>
        <begin position="149"/>
        <end position="168"/>
    </location>
</feature>
<dbReference type="EMBL" id="JBHUFA010000001">
    <property type="protein sequence ID" value="MFD1693902.1"/>
    <property type="molecule type" value="Genomic_DNA"/>
</dbReference>
<feature type="compositionally biased region" description="Low complexity" evidence="1">
    <location>
        <begin position="155"/>
        <end position="168"/>
    </location>
</feature>
<comment type="caution">
    <text evidence="3">The sequence shown here is derived from an EMBL/GenBank/DDBJ whole genome shotgun (WGS) entry which is preliminary data.</text>
</comment>
<dbReference type="InterPro" id="IPR021136">
    <property type="entry name" value="Flagellar_hook_control-like_C"/>
</dbReference>
<feature type="compositionally biased region" description="Low complexity" evidence="1">
    <location>
        <begin position="108"/>
        <end position="141"/>
    </location>
</feature>
<evidence type="ECO:0000256" key="1">
    <source>
        <dbReference type="SAM" id="MobiDB-lite"/>
    </source>
</evidence>
<dbReference type="Proteomes" id="UP001597327">
    <property type="component" value="Unassembled WGS sequence"/>
</dbReference>
<keyword evidence="3" id="KW-0969">Cilium</keyword>
<keyword evidence="3" id="KW-0966">Cell projection</keyword>
<proteinExistence type="predicted"/>
<accession>A0ABW4JQ76</accession>
<feature type="compositionally biased region" description="Low complexity" evidence="1">
    <location>
        <begin position="621"/>
        <end position="639"/>
    </location>
</feature>
<feature type="region of interest" description="Disordered" evidence="1">
    <location>
        <begin position="185"/>
        <end position="213"/>
    </location>
</feature>
<sequence length="883" mass="83679">MVGPVSAVPASTSGTGPDSQIKLTPGTQVTATVTAVRPGNVLTLTAGRQSIELRSSTPLEVGTTVTIKVGEAGAGGPEARKTPEIQLIPSRSGETSGADGASKPAAQPSGPQTGTPAGPSSGPATGAPASGSTPASAVPAPTQAPVLAQGEGLRSGPLPLPLVHPSSLGAPEDLARQLAQALETRPGMGTGTGAAAAQSLPQGPASGQGQVVSGATGAVQAGAQTVPQMGAPAGSQAGTQMAPPGTTSATAAAPPVVGAAGPAVPQPLPAGTTTASGSGPASGTGMTRGDTTATGSAGPASGAAAPPPSGTPVPTPSAMTPAAQGTAVPSGSSTGGPQGAASPSASPAAGQTPTVPAPTVAIPGSPALGAEAPVGQTPGGQVLTGPTPSGSVAPQPLPSGASPLGTLPAGTQGATPAGLSMGGAGAGPSGPSQASAGGGPSAGAIAGAAPAPSGAAGSGLPVAAPAGAPDQGAAVGTTGVLAPGAAAARPAAVDLPVSPQLAAHALIVTPALARQQGSLTGVFTQAAALLEASRPAASVPVAPGTGAGEGGEALPAGAVPAVPGAASTAAALPVPEGVRQVLQQLLGLRLAGGAAGDGAPSALDLKAAVERSGLGTVSPRSGSASSSSGGAASASGASGAAGQTVKGLLGQLKLLLSDMGLEAGLPRPLTQPALPALAAAPKGQAEQPLQQLLAHLMGTGDGDAETQAAARTALGRAALAGLARETDSALARIRLTQMATRGLLSEEGNAPQTHHASHRPPMDLVVDLPLALGNQTAVLQMQVGRDRNPDGSEEGEEGAWRLRFAVDTVETGPVEASVSLRGQGTFISLWLDRAETYQSLSEDRALLEAALADAGLDLQELRLLRGLPVASQRRAGAQVDTRG</sequence>
<evidence type="ECO:0000313" key="4">
    <source>
        <dbReference type="Proteomes" id="UP001597327"/>
    </source>
</evidence>
<reference evidence="4" key="1">
    <citation type="journal article" date="2019" name="Int. J. Syst. Evol. Microbiol.">
        <title>The Global Catalogue of Microorganisms (GCM) 10K type strain sequencing project: providing services to taxonomists for standard genome sequencing and annotation.</title>
        <authorList>
            <consortium name="The Broad Institute Genomics Platform"/>
            <consortium name="The Broad Institute Genome Sequencing Center for Infectious Disease"/>
            <person name="Wu L."/>
            <person name="Ma J."/>
        </authorList>
    </citation>
    <scope>NUCLEOTIDE SEQUENCE [LARGE SCALE GENOMIC DNA]</scope>
    <source>
        <strain evidence="4">JCM 3369</strain>
    </source>
</reference>
<feature type="region of interest" description="Disordered" evidence="1">
    <location>
        <begin position="228"/>
        <end position="443"/>
    </location>
</feature>
<evidence type="ECO:0000259" key="2">
    <source>
        <dbReference type="Pfam" id="PF02120"/>
    </source>
</evidence>
<organism evidence="3 4">
    <name type="scientific">Roseibium aestuarii</name>
    <dbReference type="NCBI Taxonomy" id="2600299"/>
    <lineage>
        <taxon>Bacteria</taxon>
        <taxon>Pseudomonadati</taxon>
        <taxon>Pseudomonadota</taxon>
        <taxon>Alphaproteobacteria</taxon>
        <taxon>Hyphomicrobiales</taxon>
        <taxon>Stappiaceae</taxon>
        <taxon>Roseibium</taxon>
    </lineage>
</organism>
<dbReference type="Pfam" id="PF02120">
    <property type="entry name" value="Flg_hook"/>
    <property type="match status" value="1"/>
</dbReference>
<feature type="region of interest" description="Disordered" evidence="1">
    <location>
        <begin position="614"/>
        <end position="639"/>
    </location>
</feature>
<feature type="region of interest" description="Disordered" evidence="1">
    <location>
        <begin position="1"/>
        <end position="25"/>
    </location>
</feature>
<protein>
    <submittedName>
        <fullName evidence="3">Flagellar hook-length control protein FliK</fullName>
    </submittedName>
</protein>
<feature type="domain" description="Flagellar hook-length control protein-like C-terminal" evidence="2">
    <location>
        <begin position="796"/>
        <end position="862"/>
    </location>
</feature>
<feature type="compositionally biased region" description="Low complexity" evidence="1">
    <location>
        <begin position="242"/>
        <end position="304"/>
    </location>
</feature>
<name>A0ABW4JQ76_9HYPH</name>
<evidence type="ECO:0000313" key="3">
    <source>
        <dbReference type="EMBL" id="MFD1693902.1"/>
    </source>
</evidence>